<dbReference type="InterPro" id="IPR005017">
    <property type="entry name" value="OMPP1/FadL/TodX"/>
</dbReference>
<organism evidence="9 10">
    <name type="scientific">Allochromatium humboldtianum</name>
    <dbReference type="NCBI Taxonomy" id="504901"/>
    <lineage>
        <taxon>Bacteria</taxon>
        <taxon>Pseudomonadati</taxon>
        <taxon>Pseudomonadota</taxon>
        <taxon>Gammaproteobacteria</taxon>
        <taxon>Chromatiales</taxon>
        <taxon>Chromatiaceae</taxon>
        <taxon>Allochromatium</taxon>
    </lineage>
</organism>
<dbReference type="GO" id="GO:0009279">
    <property type="term" value="C:cell outer membrane"/>
    <property type="evidence" value="ECO:0007669"/>
    <property type="project" value="UniProtKB-SubCell"/>
</dbReference>
<evidence type="ECO:0000256" key="6">
    <source>
        <dbReference type="ARBA" id="ARBA00023136"/>
    </source>
</evidence>
<dbReference type="Pfam" id="PF03349">
    <property type="entry name" value="Toluene_X"/>
    <property type="match status" value="1"/>
</dbReference>
<keyword evidence="5 8" id="KW-0732">Signal</keyword>
<reference evidence="9 10" key="1">
    <citation type="submission" date="2020-06" db="EMBL/GenBank/DDBJ databases">
        <title>Whole-genome sequence of Allochromatium humboldtianum DSM 21881, type strain.</title>
        <authorList>
            <person name="Kyndt J.A."/>
            <person name="Meyer T.E."/>
        </authorList>
    </citation>
    <scope>NUCLEOTIDE SEQUENCE [LARGE SCALE GENOMIC DNA]</scope>
    <source>
        <strain evidence="9 10">DSM 21881</strain>
    </source>
</reference>
<comment type="similarity">
    <text evidence="2">Belongs to the OmpP1/FadL family.</text>
</comment>
<dbReference type="GO" id="GO:0015483">
    <property type="term" value="F:long-chain fatty acid transporting porin activity"/>
    <property type="evidence" value="ECO:0007669"/>
    <property type="project" value="TreeGrafter"/>
</dbReference>
<dbReference type="PANTHER" id="PTHR35093">
    <property type="entry name" value="OUTER MEMBRANE PROTEIN NMB0088-RELATED"/>
    <property type="match status" value="1"/>
</dbReference>
<evidence type="ECO:0000256" key="4">
    <source>
        <dbReference type="ARBA" id="ARBA00022692"/>
    </source>
</evidence>
<evidence type="ECO:0000313" key="9">
    <source>
        <dbReference type="EMBL" id="NVZ08121.1"/>
    </source>
</evidence>
<keyword evidence="10" id="KW-1185">Reference proteome</keyword>
<dbReference type="RefSeq" id="WP_176974905.1">
    <property type="nucleotide sequence ID" value="NZ_JABZEO010000001.1"/>
</dbReference>
<keyword evidence="9" id="KW-0675">Receptor</keyword>
<dbReference type="Gene3D" id="2.40.160.60">
    <property type="entry name" value="Outer membrane protein transport protein (OMPP1/FadL/TodX)"/>
    <property type="match status" value="1"/>
</dbReference>
<dbReference type="SUPFAM" id="SSF56935">
    <property type="entry name" value="Porins"/>
    <property type="match status" value="1"/>
</dbReference>
<dbReference type="PANTHER" id="PTHR35093:SF8">
    <property type="entry name" value="OUTER MEMBRANE PROTEIN NMB0088-RELATED"/>
    <property type="match status" value="1"/>
</dbReference>
<proteinExistence type="inferred from homology"/>
<dbReference type="AlphaFoldDB" id="A0A850REM8"/>
<protein>
    <submittedName>
        <fullName evidence="9">TonB-dependent receptor</fullName>
    </submittedName>
</protein>
<comment type="caution">
    <text evidence="9">The sequence shown here is derived from an EMBL/GenBank/DDBJ whole genome shotgun (WGS) entry which is preliminary data.</text>
</comment>
<evidence type="ECO:0000256" key="7">
    <source>
        <dbReference type="ARBA" id="ARBA00023237"/>
    </source>
</evidence>
<evidence type="ECO:0000256" key="8">
    <source>
        <dbReference type="SAM" id="SignalP"/>
    </source>
</evidence>
<evidence type="ECO:0000313" key="10">
    <source>
        <dbReference type="Proteomes" id="UP000592294"/>
    </source>
</evidence>
<name>A0A850REM8_9GAMM</name>
<evidence type="ECO:0000256" key="3">
    <source>
        <dbReference type="ARBA" id="ARBA00022452"/>
    </source>
</evidence>
<evidence type="ECO:0000256" key="2">
    <source>
        <dbReference type="ARBA" id="ARBA00008163"/>
    </source>
</evidence>
<keyword evidence="4" id="KW-0812">Transmembrane</keyword>
<sequence length="451" mass="48412">MRFNRSTLATGLILAMAMPFGAQATNGYMSHGFGTKSKGMAGAGSALPQDAMISASNVAGVVWLSEQRMDIGASLFSPHRNYTQHASESGIPGNPPIPIGSDADFTGTVDSDKELFLIPHFAYSRPLDDVSAIGVSLYGNGGMNTTYRSEDTTMRLGTYGGAMAQPSDSNTGVDLSQLALNLNYSRKLTEDFSVGAGLILAYQSFKAKGLSSLGSLAADGNPDNLSSRGREGVFGWGLQVGALWQLNERLSLGAAYQTQVDFERFDKYSDLFAEDGDLDAPALVNIGLAFKARPDLTLAFDVQHIWYGDVDALGNDMTKNIMLCMQGYTAHCLGGSQGIGFGWRDMTVYKFGAQWAMRPDLTLRAGYSYGKQPVPADGVLFNVVAPAVIEHHFTLGLTKELSKRTEISLAAMYAPKSDLDCGCLLPLSGGPESINIAMDQWELELSFGLRF</sequence>
<gene>
    <name evidence="9" type="ORF">HW932_02445</name>
</gene>
<feature type="chain" id="PRO_5032792293" evidence="8">
    <location>
        <begin position="25"/>
        <end position="451"/>
    </location>
</feature>
<feature type="signal peptide" evidence="8">
    <location>
        <begin position="1"/>
        <end position="24"/>
    </location>
</feature>
<evidence type="ECO:0000256" key="1">
    <source>
        <dbReference type="ARBA" id="ARBA00004571"/>
    </source>
</evidence>
<accession>A0A850REM8</accession>
<dbReference type="EMBL" id="JABZEO010000001">
    <property type="protein sequence ID" value="NVZ08121.1"/>
    <property type="molecule type" value="Genomic_DNA"/>
</dbReference>
<evidence type="ECO:0000256" key="5">
    <source>
        <dbReference type="ARBA" id="ARBA00022729"/>
    </source>
</evidence>
<dbReference type="Proteomes" id="UP000592294">
    <property type="component" value="Unassembled WGS sequence"/>
</dbReference>
<keyword evidence="3" id="KW-1134">Transmembrane beta strand</keyword>
<comment type="subcellular location">
    <subcellularLocation>
        <location evidence="1">Cell outer membrane</location>
        <topology evidence="1">Multi-pass membrane protein</topology>
    </subcellularLocation>
</comment>
<keyword evidence="6" id="KW-0472">Membrane</keyword>
<keyword evidence="7" id="KW-0998">Cell outer membrane</keyword>